<evidence type="ECO:0000313" key="3">
    <source>
        <dbReference type="Proteomes" id="UP001601058"/>
    </source>
</evidence>
<keyword evidence="1" id="KW-0812">Transmembrane</keyword>
<dbReference type="EMBL" id="JBIACJ010000002">
    <property type="protein sequence ID" value="MFE8695820.1"/>
    <property type="molecule type" value="Genomic_DNA"/>
</dbReference>
<keyword evidence="1" id="KW-0472">Membrane</keyword>
<sequence length="56" mass="6500">MTGISRLVAEFKEDVNKDESMVLDIYSRFLSSLFKLILWLGIPFIAYIMIQFIGLI</sequence>
<comment type="caution">
    <text evidence="2">The sequence shown here is derived from an EMBL/GenBank/DDBJ whole genome shotgun (WGS) entry which is preliminary data.</text>
</comment>
<reference evidence="2 3" key="1">
    <citation type="submission" date="2024-08" db="EMBL/GenBank/DDBJ databases">
        <title>Two novel Cytobacillus novel species.</title>
        <authorList>
            <person name="Liu G."/>
        </authorList>
    </citation>
    <scope>NUCLEOTIDE SEQUENCE [LARGE SCALE GENOMIC DNA]</scope>
    <source>
        <strain evidence="2 3">FJAT-53684</strain>
    </source>
</reference>
<proteinExistence type="predicted"/>
<gene>
    <name evidence="2" type="ORF">ACFYKT_05510</name>
</gene>
<dbReference type="RefSeq" id="WP_389216586.1">
    <property type="nucleotide sequence ID" value="NZ_JBIACJ010000002.1"/>
</dbReference>
<keyword evidence="1" id="KW-1133">Transmembrane helix</keyword>
<protein>
    <submittedName>
        <fullName evidence="2">Uncharacterized protein</fullName>
    </submittedName>
</protein>
<feature type="transmembrane region" description="Helical" evidence="1">
    <location>
        <begin position="36"/>
        <end position="55"/>
    </location>
</feature>
<evidence type="ECO:0000313" key="2">
    <source>
        <dbReference type="EMBL" id="MFE8695820.1"/>
    </source>
</evidence>
<name>A0ABW6JYI5_9BACI</name>
<organism evidence="2 3">
    <name type="scientific">Cytobacillus mangrovibacter</name>
    <dbReference type="NCBI Taxonomy" id="3299024"/>
    <lineage>
        <taxon>Bacteria</taxon>
        <taxon>Bacillati</taxon>
        <taxon>Bacillota</taxon>
        <taxon>Bacilli</taxon>
        <taxon>Bacillales</taxon>
        <taxon>Bacillaceae</taxon>
        <taxon>Cytobacillus</taxon>
    </lineage>
</organism>
<evidence type="ECO:0000256" key="1">
    <source>
        <dbReference type="SAM" id="Phobius"/>
    </source>
</evidence>
<keyword evidence="3" id="KW-1185">Reference proteome</keyword>
<accession>A0ABW6JYI5</accession>
<dbReference type="Proteomes" id="UP001601058">
    <property type="component" value="Unassembled WGS sequence"/>
</dbReference>